<dbReference type="Proteomes" id="UP000327179">
    <property type="component" value="Chromosome"/>
</dbReference>
<dbReference type="KEGG" id="plal:FXN65_20040"/>
<gene>
    <name evidence="1" type="ORF">FXN65_20040</name>
</gene>
<proteinExistence type="predicted"/>
<dbReference type="Gene3D" id="3.30.530.20">
    <property type="match status" value="1"/>
</dbReference>
<keyword evidence="2" id="KW-1185">Reference proteome</keyword>
<dbReference type="SUPFAM" id="SSF55961">
    <property type="entry name" value="Bet v1-like"/>
    <property type="match status" value="1"/>
</dbReference>
<dbReference type="EMBL" id="CP043311">
    <property type="protein sequence ID" value="QEY64237.1"/>
    <property type="molecule type" value="Genomic_DNA"/>
</dbReference>
<evidence type="ECO:0000313" key="2">
    <source>
        <dbReference type="Proteomes" id="UP000327179"/>
    </source>
</evidence>
<accession>A0A5J6QPJ9</accession>
<name>A0A5J6QPJ9_9GAMM</name>
<dbReference type="RefSeq" id="WP_151135684.1">
    <property type="nucleotide sequence ID" value="NZ_CP043311.1"/>
</dbReference>
<reference evidence="1 2" key="1">
    <citation type="submission" date="2019-08" db="EMBL/GenBank/DDBJ databases">
        <title>Whole-genome Sequencing of e-waste polymer degrading bacterium Pseudomonas sp. strain PE08.</title>
        <authorList>
            <person name="Kirdat K."/>
            <person name="Debbarma P."/>
            <person name="Narawade N."/>
            <person name="Suyal D."/>
            <person name="Thorat V."/>
            <person name="Shouche Y."/>
            <person name="Goel R."/>
            <person name="Yadav A."/>
        </authorList>
    </citation>
    <scope>NUCLEOTIDE SEQUENCE [LARGE SCALE GENOMIC DNA]</scope>
    <source>
        <strain evidence="1 2">PE08</strain>
    </source>
</reference>
<dbReference type="AlphaFoldDB" id="A0A5J6QPJ9"/>
<dbReference type="Pfam" id="PF10604">
    <property type="entry name" value="Polyketide_cyc2"/>
    <property type="match status" value="1"/>
</dbReference>
<sequence>MLKAILVIIVVAILGVLGYAAISPDHFRIERTTTIAAPPEKVFPLINDFRQWTAWSPWEKIDPALKRNYSGPNEGVGAAYAWQGNNEVGTGRMEITHSQPASKVEIKLDFQMPFEAHNTAEFLLQPHAGGTQVTWAMYGPSPYTHRLMQVFFDMDDMVGSKFDQGLNNLKAAAEK</sequence>
<dbReference type="InterPro" id="IPR023393">
    <property type="entry name" value="START-like_dom_sf"/>
</dbReference>
<protein>
    <submittedName>
        <fullName evidence="1">SRPBCC family protein</fullName>
    </submittedName>
</protein>
<dbReference type="InterPro" id="IPR019587">
    <property type="entry name" value="Polyketide_cyclase/dehydratase"/>
</dbReference>
<organism evidence="1 2">
    <name type="scientific">Metapseudomonas lalkuanensis</name>
    <dbReference type="NCBI Taxonomy" id="2604832"/>
    <lineage>
        <taxon>Bacteria</taxon>
        <taxon>Pseudomonadati</taxon>
        <taxon>Pseudomonadota</taxon>
        <taxon>Gammaproteobacteria</taxon>
        <taxon>Pseudomonadales</taxon>
        <taxon>Pseudomonadaceae</taxon>
        <taxon>Metapseudomonas</taxon>
    </lineage>
</organism>
<evidence type="ECO:0000313" key="1">
    <source>
        <dbReference type="EMBL" id="QEY64237.1"/>
    </source>
</evidence>
<dbReference type="CDD" id="cd07818">
    <property type="entry name" value="SRPBCC_1"/>
    <property type="match status" value="1"/>
</dbReference>